<dbReference type="PANTHER" id="PTHR30213">
    <property type="entry name" value="INNER MEMBRANE PROTEIN YHJD"/>
    <property type="match status" value="1"/>
</dbReference>
<feature type="transmembrane region" description="Helical" evidence="6">
    <location>
        <begin position="58"/>
        <end position="83"/>
    </location>
</feature>
<keyword evidence="3 6" id="KW-0812">Transmembrane</keyword>
<keyword evidence="2" id="KW-1003">Cell membrane</keyword>
<organism evidence="7 8">
    <name type="scientific">Candidatus Caccoplasma merdipullorum</name>
    <dbReference type="NCBI Taxonomy" id="2840718"/>
    <lineage>
        <taxon>Bacteria</taxon>
        <taxon>Pseudomonadati</taxon>
        <taxon>Bacteroidota</taxon>
        <taxon>Bacteroidia</taxon>
        <taxon>Bacteroidales</taxon>
        <taxon>Bacteroidaceae</taxon>
        <taxon>Bacteroidaceae incertae sedis</taxon>
        <taxon>Candidatus Caccoplasma</taxon>
    </lineage>
</organism>
<dbReference type="PANTHER" id="PTHR30213:SF0">
    <property type="entry name" value="UPF0761 MEMBRANE PROTEIN YIHY"/>
    <property type="match status" value="1"/>
</dbReference>
<sequence length="450" mass="51827">MSLKKNIKRGRIFFIGNILRTPERELTGAWRALRNFVRVVRITAKRFLDDELQLRASALTYSTLLAIVPLLALLIAIAGGFGFENIIESQLFSYFPAQREVLSDAMVFVSNYLKQAQSGVLLGIGIIFLLWTVISLMSNIENTMNRIWQAKERSLYRKINDYTSLFIILPVFMILSGGTSVFMSTFLSDGEKSLPILTPLIYNLLEFTPYLSTIILFTVAYTLIPNTRVKFKYALIAGIVCGIAFQIFQYIYINGQIWVSRYNAIYGSFAFLPLLLLWLQLSWLIFLFGVLLSFSMQNLDYDNEEDMRNISRQYKDFLIVLITSIIVQRFDKRYAPLTKMRISKYYSIPLRLTSQIIHLLLKAGIIIEVVSGDERIPAYQPAFDINKLSVGMLLNRVDNVGSGEKAFRVNRNSRYRRQWDAIVNARKEMYKISSDLLIKDLEIENLKSKC</sequence>
<comment type="caution">
    <text evidence="7">The sequence shown here is derived from an EMBL/GenBank/DDBJ whole genome shotgun (WGS) entry which is preliminary data.</text>
</comment>
<protein>
    <submittedName>
        <fullName evidence="7">YihY/virulence factor BrkB family protein</fullName>
    </submittedName>
</protein>
<feature type="transmembrane region" description="Helical" evidence="6">
    <location>
        <begin position="120"/>
        <end position="141"/>
    </location>
</feature>
<dbReference type="Pfam" id="PF03631">
    <property type="entry name" value="Virul_fac_BrkB"/>
    <property type="match status" value="1"/>
</dbReference>
<keyword evidence="4 6" id="KW-1133">Transmembrane helix</keyword>
<dbReference type="EMBL" id="JADIMW010000030">
    <property type="protein sequence ID" value="MBO8437890.1"/>
    <property type="molecule type" value="Genomic_DNA"/>
</dbReference>
<proteinExistence type="predicted"/>
<comment type="subcellular location">
    <subcellularLocation>
        <location evidence="1">Cell membrane</location>
        <topology evidence="1">Multi-pass membrane protein</topology>
    </subcellularLocation>
</comment>
<dbReference type="InterPro" id="IPR017039">
    <property type="entry name" value="Virul_fac_BrkB"/>
</dbReference>
<dbReference type="NCBIfam" id="TIGR00765">
    <property type="entry name" value="yihY_not_rbn"/>
    <property type="match status" value="1"/>
</dbReference>
<feature type="transmembrane region" description="Helical" evidence="6">
    <location>
        <begin position="231"/>
        <end position="253"/>
    </location>
</feature>
<feature type="transmembrane region" description="Helical" evidence="6">
    <location>
        <begin position="162"/>
        <end position="187"/>
    </location>
</feature>
<evidence type="ECO:0000256" key="6">
    <source>
        <dbReference type="SAM" id="Phobius"/>
    </source>
</evidence>
<gene>
    <name evidence="7" type="ORF">IAC54_03195</name>
</gene>
<keyword evidence="5 6" id="KW-0472">Membrane</keyword>
<dbReference type="Proteomes" id="UP000823636">
    <property type="component" value="Unassembled WGS sequence"/>
</dbReference>
<feature type="transmembrane region" description="Helical" evidence="6">
    <location>
        <begin position="265"/>
        <end position="294"/>
    </location>
</feature>
<evidence type="ECO:0000256" key="1">
    <source>
        <dbReference type="ARBA" id="ARBA00004651"/>
    </source>
</evidence>
<feature type="transmembrane region" description="Helical" evidence="6">
    <location>
        <begin position="207"/>
        <end position="224"/>
    </location>
</feature>
<dbReference type="AlphaFoldDB" id="A0A9D9E4Q2"/>
<evidence type="ECO:0000256" key="4">
    <source>
        <dbReference type="ARBA" id="ARBA00022989"/>
    </source>
</evidence>
<evidence type="ECO:0000256" key="5">
    <source>
        <dbReference type="ARBA" id="ARBA00023136"/>
    </source>
</evidence>
<name>A0A9D9E4Q2_9BACT</name>
<evidence type="ECO:0000256" key="2">
    <source>
        <dbReference type="ARBA" id="ARBA00022475"/>
    </source>
</evidence>
<reference evidence="7" key="2">
    <citation type="journal article" date="2021" name="PeerJ">
        <title>Extensive microbial diversity within the chicken gut microbiome revealed by metagenomics and culture.</title>
        <authorList>
            <person name="Gilroy R."/>
            <person name="Ravi A."/>
            <person name="Getino M."/>
            <person name="Pursley I."/>
            <person name="Horton D.L."/>
            <person name="Alikhan N.F."/>
            <person name="Baker D."/>
            <person name="Gharbi K."/>
            <person name="Hall N."/>
            <person name="Watson M."/>
            <person name="Adriaenssens E.M."/>
            <person name="Foster-Nyarko E."/>
            <person name="Jarju S."/>
            <person name="Secka A."/>
            <person name="Antonio M."/>
            <person name="Oren A."/>
            <person name="Chaudhuri R.R."/>
            <person name="La Ragione R."/>
            <person name="Hildebrand F."/>
            <person name="Pallen M.J."/>
        </authorList>
    </citation>
    <scope>NUCLEOTIDE SEQUENCE</scope>
    <source>
        <strain evidence="7">G3-4614</strain>
    </source>
</reference>
<evidence type="ECO:0000313" key="7">
    <source>
        <dbReference type="EMBL" id="MBO8437890.1"/>
    </source>
</evidence>
<accession>A0A9D9E4Q2</accession>
<dbReference type="GO" id="GO:0005886">
    <property type="term" value="C:plasma membrane"/>
    <property type="evidence" value="ECO:0007669"/>
    <property type="project" value="UniProtKB-SubCell"/>
</dbReference>
<evidence type="ECO:0000313" key="8">
    <source>
        <dbReference type="Proteomes" id="UP000823636"/>
    </source>
</evidence>
<evidence type="ECO:0000256" key="3">
    <source>
        <dbReference type="ARBA" id="ARBA00022692"/>
    </source>
</evidence>
<reference evidence="7" key="1">
    <citation type="submission" date="2020-10" db="EMBL/GenBank/DDBJ databases">
        <authorList>
            <person name="Gilroy R."/>
        </authorList>
    </citation>
    <scope>NUCLEOTIDE SEQUENCE</scope>
    <source>
        <strain evidence="7">G3-4614</strain>
    </source>
</reference>